<dbReference type="Proteomes" id="UP001298424">
    <property type="component" value="Unassembled WGS sequence"/>
</dbReference>
<evidence type="ECO:0000313" key="3">
    <source>
        <dbReference type="Proteomes" id="UP001298424"/>
    </source>
</evidence>
<evidence type="ECO:0000313" key="2">
    <source>
        <dbReference type="EMBL" id="MCG6503704.1"/>
    </source>
</evidence>
<keyword evidence="3" id="KW-1185">Reference proteome</keyword>
<proteinExistence type="predicted"/>
<organism evidence="2 3">
    <name type="scientific">Kingella pumchi</name>
    <dbReference type="NCBI Taxonomy" id="2779506"/>
    <lineage>
        <taxon>Bacteria</taxon>
        <taxon>Pseudomonadati</taxon>
        <taxon>Pseudomonadota</taxon>
        <taxon>Betaproteobacteria</taxon>
        <taxon>Neisseriales</taxon>
        <taxon>Neisseriaceae</taxon>
        <taxon>Kingella</taxon>
    </lineage>
</organism>
<gene>
    <name evidence="2" type="ORF">MB824_04225</name>
</gene>
<accession>A0ABS9NLM3</accession>
<evidence type="ECO:0000256" key="1">
    <source>
        <dbReference type="SAM" id="Phobius"/>
    </source>
</evidence>
<keyword evidence="1" id="KW-1133">Transmembrane helix</keyword>
<comment type="caution">
    <text evidence="2">The sequence shown here is derived from an EMBL/GenBank/DDBJ whole genome shotgun (WGS) entry which is preliminary data.</text>
</comment>
<keyword evidence="1" id="KW-0812">Transmembrane</keyword>
<reference evidence="2 3" key="1">
    <citation type="submission" date="2022-02" db="EMBL/GenBank/DDBJ databases">
        <title>Genome sequence data of Kingella unionensis sp. nov. strain CICC 24913 (CCUG 75125).</title>
        <authorList>
            <person name="Xiao M."/>
        </authorList>
    </citation>
    <scope>NUCLEOTIDE SEQUENCE [LARGE SCALE GENOMIC DNA]</scope>
    <source>
        <strain evidence="2 3">CICC 24913</strain>
    </source>
</reference>
<sequence>MRERLQTLWRHYRKPLILLAADAFFYTILGGSTAECSRCPMPPMSPWERGLFAFSYFLVFVGVWWIVLIAMSRSSSEFTDLGG</sequence>
<protein>
    <submittedName>
        <fullName evidence="2">Peptide ABC transporter permease</fullName>
    </submittedName>
</protein>
<name>A0ABS9NLM3_9NEIS</name>
<dbReference type="RefSeq" id="WP_238746256.1">
    <property type="nucleotide sequence ID" value="NZ_JAKOOW010000017.1"/>
</dbReference>
<keyword evidence="1" id="KW-0472">Membrane</keyword>
<dbReference type="EMBL" id="JAKOOW010000017">
    <property type="protein sequence ID" value="MCG6503704.1"/>
    <property type="molecule type" value="Genomic_DNA"/>
</dbReference>
<feature type="transmembrane region" description="Helical" evidence="1">
    <location>
        <begin position="52"/>
        <end position="71"/>
    </location>
</feature>